<evidence type="ECO:0000313" key="2">
    <source>
        <dbReference type="EMBL" id="KAK2092547.1"/>
    </source>
</evidence>
<sequence>MELPDPVRQRLGNFSRAVFSDSNRTGPEYSEGPDLKWRCRLQPALRSASQRLGGGAGSGEELRRGRPMGR</sequence>
<proteinExistence type="predicted"/>
<feature type="region of interest" description="Disordered" evidence="1">
    <location>
        <begin position="1"/>
        <end position="70"/>
    </location>
</feature>
<evidence type="ECO:0000313" key="3">
    <source>
        <dbReference type="Proteomes" id="UP001266305"/>
    </source>
</evidence>
<evidence type="ECO:0000256" key="1">
    <source>
        <dbReference type="SAM" id="MobiDB-lite"/>
    </source>
</evidence>
<protein>
    <submittedName>
        <fullName evidence="2">Uncharacterized protein</fullName>
    </submittedName>
</protein>
<accession>A0ABQ9U664</accession>
<reference evidence="2 3" key="1">
    <citation type="submission" date="2023-05" db="EMBL/GenBank/DDBJ databases">
        <title>B98-5 Cell Line De Novo Hybrid Assembly: An Optical Mapping Approach.</title>
        <authorList>
            <person name="Kananen K."/>
            <person name="Auerbach J.A."/>
            <person name="Kautto E."/>
            <person name="Blachly J.S."/>
        </authorList>
    </citation>
    <scope>NUCLEOTIDE SEQUENCE [LARGE SCALE GENOMIC DNA]</scope>
    <source>
        <strain evidence="2">B95-8</strain>
        <tissue evidence="2">Cell line</tissue>
    </source>
</reference>
<name>A0ABQ9U664_SAGOE</name>
<gene>
    <name evidence="2" type="ORF">P7K49_029075</name>
</gene>
<dbReference type="EMBL" id="JASSZA010000015">
    <property type="protein sequence ID" value="KAK2092547.1"/>
    <property type="molecule type" value="Genomic_DNA"/>
</dbReference>
<dbReference type="Proteomes" id="UP001266305">
    <property type="component" value="Unassembled WGS sequence"/>
</dbReference>
<comment type="caution">
    <text evidence="2">The sequence shown here is derived from an EMBL/GenBank/DDBJ whole genome shotgun (WGS) entry which is preliminary data.</text>
</comment>
<organism evidence="2 3">
    <name type="scientific">Saguinus oedipus</name>
    <name type="common">Cotton-top tamarin</name>
    <name type="synonym">Oedipomidas oedipus</name>
    <dbReference type="NCBI Taxonomy" id="9490"/>
    <lineage>
        <taxon>Eukaryota</taxon>
        <taxon>Metazoa</taxon>
        <taxon>Chordata</taxon>
        <taxon>Craniata</taxon>
        <taxon>Vertebrata</taxon>
        <taxon>Euteleostomi</taxon>
        <taxon>Mammalia</taxon>
        <taxon>Eutheria</taxon>
        <taxon>Euarchontoglires</taxon>
        <taxon>Primates</taxon>
        <taxon>Haplorrhini</taxon>
        <taxon>Platyrrhini</taxon>
        <taxon>Cebidae</taxon>
        <taxon>Callitrichinae</taxon>
        <taxon>Saguinus</taxon>
    </lineage>
</organism>
<keyword evidence="3" id="KW-1185">Reference proteome</keyword>